<evidence type="ECO:0000313" key="3">
    <source>
        <dbReference type="RefSeq" id="XP_052123212.1"/>
    </source>
</evidence>
<dbReference type="KEGG" id="foc:113209650"/>
<proteinExistence type="predicted"/>
<dbReference type="RefSeq" id="XP_052123212.1">
    <property type="nucleotide sequence ID" value="XM_052267252.1"/>
</dbReference>
<accession>A0A9C6WP63</accession>
<gene>
    <name evidence="3" type="primary">LOC113209650</name>
</gene>
<dbReference type="Proteomes" id="UP000504606">
    <property type="component" value="Unplaced"/>
</dbReference>
<evidence type="ECO:0000313" key="2">
    <source>
        <dbReference type="Proteomes" id="UP000504606"/>
    </source>
</evidence>
<sequence>MQTKNVNIQQAEENEVHSSKNAAMSDGLDAAGPRAGLAADLLDALVADGAVAAGGGDAEEQQQRPALPPRTGLAALTTANNNTLVRNNNNNKGLPLWAPDTDPVIYAALPGLLLAEAEGYGPYKPVPPPKPLPASSAQASPPPYRLPPGLSLPGLSPGLSSGLPGTATDSVDLGQEPLTPSPRLLHTHSSKFPVSAALGRSSSRS</sequence>
<dbReference type="GeneID" id="113209650"/>
<feature type="compositionally biased region" description="Polar residues" evidence="1">
    <location>
        <begin position="1"/>
        <end position="11"/>
    </location>
</feature>
<dbReference type="AlphaFoldDB" id="A0A9C6WP63"/>
<feature type="region of interest" description="Disordered" evidence="1">
    <location>
        <begin position="1"/>
        <end position="32"/>
    </location>
</feature>
<name>A0A9C6WP63_FRAOC</name>
<organism evidence="2 3">
    <name type="scientific">Frankliniella occidentalis</name>
    <name type="common">Western flower thrips</name>
    <name type="synonym">Euthrips occidentalis</name>
    <dbReference type="NCBI Taxonomy" id="133901"/>
    <lineage>
        <taxon>Eukaryota</taxon>
        <taxon>Metazoa</taxon>
        <taxon>Ecdysozoa</taxon>
        <taxon>Arthropoda</taxon>
        <taxon>Hexapoda</taxon>
        <taxon>Insecta</taxon>
        <taxon>Pterygota</taxon>
        <taxon>Neoptera</taxon>
        <taxon>Paraneoptera</taxon>
        <taxon>Thysanoptera</taxon>
        <taxon>Terebrantia</taxon>
        <taxon>Thripoidea</taxon>
        <taxon>Thripidae</taxon>
        <taxon>Frankliniella</taxon>
    </lineage>
</organism>
<protein>
    <submittedName>
        <fullName evidence="3">Uncharacterized protein LOC113209650</fullName>
    </submittedName>
</protein>
<keyword evidence="2" id="KW-1185">Reference proteome</keyword>
<feature type="compositionally biased region" description="Low complexity" evidence="1">
    <location>
        <begin position="147"/>
        <end position="165"/>
    </location>
</feature>
<feature type="region of interest" description="Disordered" evidence="1">
    <location>
        <begin position="118"/>
        <end position="205"/>
    </location>
</feature>
<evidence type="ECO:0000256" key="1">
    <source>
        <dbReference type="SAM" id="MobiDB-lite"/>
    </source>
</evidence>
<reference evidence="3" key="1">
    <citation type="submission" date="2025-08" db="UniProtKB">
        <authorList>
            <consortium name="RefSeq"/>
        </authorList>
    </citation>
    <scope>IDENTIFICATION</scope>
    <source>
        <tissue evidence="3">Whole organism</tissue>
    </source>
</reference>